<evidence type="ECO:0008006" key="15">
    <source>
        <dbReference type="Google" id="ProtNLM"/>
    </source>
</evidence>
<dbReference type="InterPro" id="IPR002401">
    <property type="entry name" value="Cyt_P450_E_grp-I"/>
</dbReference>
<dbReference type="GO" id="GO:0004497">
    <property type="term" value="F:monooxygenase activity"/>
    <property type="evidence" value="ECO:0007669"/>
    <property type="project" value="UniProtKB-KW"/>
</dbReference>
<accession>A0A4S4ETQ7</accession>
<dbReference type="AlphaFoldDB" id="A0A4S4ETQ7"/>
<evidence type="ECO:0000256" key="7">
    <source>
        <dbReference type="ARBA" id="ARBA00023002"/>
    </source>
</evidence>
<gene>
    <name evidence="13" type="ORF">TEA_026678</name>
</gene>
<protein>
    <recommendedName>
        <fullName evidence="15">Cytochrome P450</fullName>
    </recommendedName>
</protein>
<evidence type="ECO:0000256" key="12">
    <source>
        <dbReference type="SAM" id="Phobius"/>
    </source>
</evidence>
<dbReference type="EMBL" id="SDRB02002253">
    <property type="protein sequence ID" value="THG19834.1"/>
    <property type="molecule type" value="Genomic_DNA"/>
</dbReference>
<dbReference type="InterPro" id="IPR001128">
    <property type="entry name" value="Cyt_P450"/>
</dbReference>
<keyword evidence="3" id="KW-0349">Heme</keyword>
<evidence type="ECO:0000313" key="14">
    <source>
        <dbReference type="Proteomes" id="UP000306102"/>
    </source>
</evidence>
<comment type="cofactor">
    <cofactor evidence="1">
        <name>heme</name>
        <dbReference type="ChEBI" id="CHEBI:30413"/>
    </cofactor>
</comment>
<dbReference type="Gene3D" id="1.10.630.10">
    <property type="entry name" value="Cytochrome P450"/>
    <property type="match status" value="1"/>
</dbReference>
<dbReference type="SUPFAM" id="SSF48264">
    <property type="entry name" value="Cytochrome P450"/>
    <property type="match status" value="1"/>
</dbReference>
<organism evidence="13 14">
    <name type="scientific">Camellia sinensis var. sinensis</name>
    <name type="common">China tea</name>
    <dbReference type="NCBI Taxonomy" id="542762"/>
    <lineage>
        <taxon>Eukaryota</taxon>
        <taxon>Viridiplantae</taxon>
        <taxon>Streptophyta</taxon>
        <taxon>Embryophyta</taxon>
        <taxon>Tracheophyta</taxon>
        <taxon>Spermatophyta</taxon>
        <taxon>Magnoliopsida</taxon>
        <taxon>eudicotyledons</taxon>
        <taxon>Gunneridae</taxon>
        <taxon>Pentapetalae</taxon>
        <taxon>asterids</taxon>
        <taxon>Ericales</taxon>
        <taxon>Theaceae</taxon>
        <taxon>Camellia</taxon>
    </lineage>
</organism>
<comment type="subcellular location">
    <subcellularLocation>
        <location evidence="2">Membrane</location>
    </subcellularLocation>
</comment>
<keyword evidence="5" id="KW-0479">Metal-binding</keyword>
<dbReference type="InterPro" id="IPR050651">
    <property type="entry name" value="Plant_Cytochrome_P450_Monoox"/>
</dbReference>
<evidence type="ECO:0000256" key="1">
    <source>
        <dbReference type="ARBA" id="ARBA00001971"/>
    </source>
</evidence>
<comment type="caution">
    <text evidence="13">The sequence shown here is derived from an EMBL/GenBank/DDBJ whole genome shotgun (WGS) entry which is preliminary data.</text>
</comment>
<keyword evidence="6 12" id="KW-1133">Transmembrane helix</keyword>
<keyword evidence="8" id="KW-0408">Iron</keyword>
<dbReference type="InterPro" id="IPR036396">
    <property type="entry name" value="Cyt_P450_sf"/>
</dbReference>
<proteinExistence type="predicted"/>
<evidence type="ECO:0000256" key="8">
    <source>
        <dbReference type="ARBA" id="ARBA00023004"/>
    </source>
</evidence>
<dbReference type="GO" id="GO:0020037">
    <property type="term" value="F:heme binding"/>
    <property type="evidence" value="ECO:0007669"/>
    <property type="project" value="InterPro"/>
</dbReference>
<evidence type="ECO:0000256" key="9">
    <source>
        <dbReference type="ARBA" id="ARBA00023033"/>
    </source>
</evidence>
<evidence type="ECO:0000256" key="10">
    <source>
        <dbReference type="ARBA" id="ARBA00023136"/>
    </source>
</evidence>
<feature type="transmembrane region" description="Helical" evidence="12">
    <location>
        <begin position="56"/>
        <end position="78"/>
    </location>
</feature>
<keyword evidence="4 12" id="KW-0812">Transmembrane</keyword>
<sequence length="441" mass="50268">MSERVDCRVFQNEDVQRFQTSLVCNASASVYIDNNEEDDMTLCRSRASPRLAAMEFFLSFMTAAVAIFAFLLFLYYAVRMVSSGQRDSTGKGREAPEAAGAWPLMGHLHLLGGPELPYKILGAMADKYGPVFTIRLGVHRALVVSNSEMVKECFTTNDKAFSNRPKSIAVEHMCYNYAMFGFSPYGPYWREMHKITTLELLSNHRLATFNHIRESEVKASIKNIYEQWVKKNNSTSASNYKVPVVVEMKRWFGDINLNLIFRIVAGKRFVEGDTAEGERCRKSLRDFFELMGVFTVADTVPFLRWLDLGGYEKAMKKTAKELDCVLQGWLEEHKHKRISGEAKAEQDFMDVLLSVLDDGVTQEGPKFDADTINKATCLEEELPERSPEQQKQSPEELRRAYRFWRSPHVKGVILMSTMEGNQPRQPTKSSLVATNHVKSQE</sequence>
<dbReference type="PANTHER" id="PTHR47947:SF26">
    <property type="entry name" value="CYTOCHROME P450"/>
    <property type="match status" value="1"/>
</dbReference>
<name>A0A4S4ETQ7_CAMSN</name>
<dbReference type="Proteomes" id="UP000306102">
    <property type="component" value="Unassembled WGS sequence"/>
</dbReference>
<keyword evidence="7" id="KW-0560">Oxidoreductase</keyword>
<evidence type="ECO:0000313" key="13">
    <source>
        <dbReference type="EMBL" id="THG19834.1"/>
    </source>
</evidence>
<evidence type="ECO:0000256" key="5">
    <source>
        <dbReference type="ARBA" id="ARBA00022723"/>
    </source>
</evidence>
<evidence type="ECO:0000256" key="4">
    <source>
        <dbReference type="ARBA" id="ARBA00022692"/>
    </source>
</evidence>
<keyword evidence="14" id="KW-1185">Reference proteome</keyword>
<dbReference type="GO" id="GO:0005506">
    <property type="term" value="F:iron ion binding"/>
    <property type="evidence" value="ECO:0007669"/>
    <property type="project" value="InterPro"/>
</dbReference>
<dbReference type="STRING" id="542762.A0A4S4ETQ7"/>
<feature type="region of interest" description="Disordered" evidence="11">
    <location>
        <begin position="416"/>
        <end position="441"/>
    </location>
</feature>
<reference evidence="13 14" key="1">
    <citation type="journal article" date="2018" name="Proc. Natl. Acad. Sci. U.S.A.">
        <title>Draft genome sequence of Camellia sinensis var. sinensis provides insights into the evolution of the tea genome and tea quality.</title>
        <authorList>
            <person name="Wei C."/>
            <person name="Yang H."/>
            <person name="Wang S."/>
            <person name="Zhao J."/>
            <person name="Liu C."/>
            <person name="Gao L."/>
            <person name="Xia E."/>
            <person name="Lu Y."/>
            <person name="Tai Y."/>
            <person name="She G."/>
            <person name="Sun J."/>
            <person name="Cao H."/>
            <person name="Tong W."/>
            <person name="Gao Q."/>
            <person name="Li Y."/>
            <person name="Deng W."/>
            <person name="Jiang X."/>
            <person name="Wang W."/>
            <person name="Chen Q."/>
            <person name="Zhang S."/>
            <person name="Li H."/>
            <person name="Wu J."/>
            <person name="Wang P."/>
            <person name="Li P."/>
            <person name="Shi C."/>
            <person name="Zheng F."/>
            <person name="Jian J."/>
            <person name="Huang B."/>
            <person name="Shan D."/>
            <person name="Shi M."/>
            <person name="Fang C."/>
            <person name="Yue Y."/>
            <person name="Li F."/>
            <person name="Li D."/>
            <person name="Wei S."/>
            <person name="Han B."/>
            <person name="Jiang C."/>
            <person name="Yin Y."/>
            <person name="Xia T."/>
            <person name="Zhang Z."/>
            <person name="Bennetzen J.L."/>
            <person name="Zhao S."/>
            <person name="Wan X."/>
        </authorList>
    </citation>
    <scope>NUCLEOTIDE SEQUENCE [LARGE SCALE GENOMIC DNA]</scope>
    <source>
        <strain evidence="14">cv. Shuchazao</strain>
        <tissue evidence="13">Leaf</tissue>
    </source>
</reference>
<evidence type="ECO:0000256" key="3">
    <source>
        <dbReference type="ARBA" id="ARBA00022617"/>
    </source>
</evidence>
<feature type="compositionally biased region" description="Polar residues" evidence="11">
    <location>
        <begin position="418"/>
        <end position="441"/>
    </location>
</feature>
<keyword evidence="10 12" id="KW-0472">Membrane</keyword>
<evidence type="ECO:0000256" key="6">
    <source>
        <dbReference type="ARBA" id="ARBA00022989"/>
    </source>
</evidence>
<dbReference type="GO" id="GO:0016020">
    <property type="term" value="C:membrane"/>
    <property type="evidence" value="ECO:0007669"/>
    <property type="project" value="UniProtKB-SubCell"/>
</dbReference>
<keyword evidence="9" id="KW-0503">Monooxygenase</keyword>
<dbReference type="GO" id="GO:0016705">
    <property type="term" value="F:oxidoreductase activity, acting on paired donors, with incorporation or reduction of molecular oxygen"/>
    <property type="evidence" value="ECO:0007669"/>
    <property type="project" value="InterPro"/>
</dbReference>
<dbReference type="PRINTS" id="PR00463">
    <property type="entry name" value="EP450I"/>
</dbReference>
<evidence type="ECO:0000256" key="2">
    <source>
        <dbReference type="ARBA" id="ARBA00004370"/>
    </source>
</evidence>
<dbReference type="Pfam" id="PF00067">
    <property type="entry name" value="p450"/>
    <property type="match status" value="1"/>
</dbReference>
<evidence type="ECO:0000256" key="11">
    <source>
        <dbReference type="SAM" id="MobiDB-lite"/>
    </source>
</evidence>
<dbReference type="PANTHER" id="PTHR47947">
    <property type="entry name" value="CYTOCHROME P450 82C3-RELATED"/>
    <property type="match status" value="1"/>
</dbReference>